<feature type="compositionally biased region" description="Low complexity" evidence="1">
    <location>
        <begin position="192"/>
        <end position="208"/>
    </location>
</feature>
<evidence type="ECO:0000256" key="1">
    <source>
        <dbReference type="SAM" id="MobiDB-lite"/>
    </source>
</evidence>
<feature type="compositionally biased region" description="Polar residues" evidence="1">
    <location>
        <begin position="875"/>
        <end position="885"/>
    </location>
</feature>
<feature type="compositionally biased region" description="Basic and acidic residues" evidence="1">
    <location>
        <begin position="744"/>
        <end position="757"/>
    </location>
</feature>
<feature type="compositionally biased region" description="Basic and acidic residues" evidence="1">
    <location>
        <begin position="38"/>
        <end position="57"/>
    </location>
</feature>
<feature type="compositionally biased region" description="Basic residues" evidence="1">
    <location>
        <begin position="14"/>
        <end position="34"/>
    </location>
</feature>
<feature type="compositionally biased region" description="Basic and acidic residues" evidence="1">
    <location>
        <begin position="680"/>
        <end position="718"/>
    </location>
</feature>
<feature type="compositionally biased region" description="Basic and acidic residues" evidence="1">
    <location>
        <begin position="462"/>
        <end position="488"/>
    </location>
</feature>
<feature type="compositionally biased region" description="Basic residues" evidence="1">
    <location>
        <begin position="621"/>
        <end position="659"/>
    </location>
</feature>
<dbReference type="Ensembl" id="ENSCLMT00005047054.1">
    <property type="protein sequence ID" value="ENSCLMP00005045463.1"/>
    <property type="gene ID" value="ENSCLMG00005020956.1"/>
</dbReference>
<feature type="compositionally biased region" description="Low complexity" evidence="1">
    <location>
        <begin position="164"/>
        <end position="176"/>
    </location>
</feature>
<reference evidence="2" key="1">
    <citation type="submission" date="2025-08" db="UniProtKB">
        <authorList>
            <consortium name="Ensembl"/>
        </authorList>
    </citation>
    <scope>IDENTIFICATION</scope>
</reference>
<feature type="region of interest" description="Disordered" evidence="1">
    <location>
        <begin position="451"/>
        <end position="540"/>
    </location>
</feature>
<feature type="region of interest" description="Disordered" evidence="1">
    <location>
        <begin position="843"/>
        <end position="978"/>
    </location>
</feature>
<feature type="compositionally biased region" description="Polar residues" evidence="1">
    <location>
        <begin position="843"/>
        <end position="860"/>
    </location>
</feature>
<feature type="region of interest" description="Disordered" evidence="1">
    <location>
        <begin position="554"/>
        <end position="801"/>
    </location>
</feature>
<feature type="compositionally biased region" description="Acidic residues" evidence="1">
    <location>
        <begin position="573"/>
        <end position="583"/>
    </location>
</feature>
<feature type="compositionally biased region" description="Polar residues" evidence="1">
    <location>
        <begin position="416"/>
        <end position="426"/>
    </location>
</feature>
<feature type="compositionally biased region" description="Basic and acidic residues" evidence="1">
    <location>
        <begin position="967"/>
        <end position="977"/>
    </location>
</feature>
<name>A0A8C3APP7_CYCLU</name>
<evidence type="ECO:0000313" key="2">
    <source>
        <dbReference type="Ensembl" id="ENSCLMP00005045463.1"/>
    </source>
</evidence>
<feature type="compositionally biased region" description="Basic residues" evidence="1">
    <location>
        <begin position="901"/>
        <end position="936"/>
    </location>
</feature>
<accession>A0A8C3APP7</accession>
<organism evidence="2 3">
    <name type="scientific">Cyclopterus lumpus</name>
    <name type="common">Lumpsucker</name>
    <dbReference type="NCBI Taxonomy" id="8103"/>
    <lineage>
        <taxon>Eukaryota</taxon>
        <taxon>Metazoa</taxon>
        <taxon>Chordata</taxon>
        <taxon>Craniata</taxon>
        <taxon>Vertebrata</taxon>
        <taxon>Euteleostomi</taxon>
        <taxon>Actinopterygii</taxon>
        <taxon>Neopterygii</taxon>
        <taxon>Teleostei</taxon>
        <taxon>Neoteleostei</taxon>
        <taxon>Acanthomorphata</taxon>
        <taxon>Eupercaria</taxon>
        <taxon>Perciformes</taxon>
        <taxon>Cottioidei</taxon>
        <taxon>Cottales</taxon>
        <taxon>Cyclopteridae</taxon>
        <taxon>Cyclopterus</taxon>
    </lineage>
</organism>
<feature type="compositionally biased region" description="Basic and acidic residues" evidence="1">
    <location>
        <begin position="68"/>
        <end position="107"/>
    </location>
</feature>
<sequence>MSVSTDPKPAVSKSGRKIKGRGTMRYHTPTRSKSRSASVEERGNSETPPHWKEEMKRTKVYQPPSIERWSKGDKLNDHSSSRWEDRSDSAWSRSAEHSSDRSSERSSLHRQQRKEKKKAKHKKKAKKRKRGKKKSSESKPQEPFLSVGERAVSSERKSRRSRSPTRSSSNQQNSSTLRRRRSSLSVRDSRSYSRSYSSSQSRSQGRSRSYSRSRSLSRSRSQSLSRSRSQSSSRSQSRSRSRSRSKYRSLSPPRKKSLSRSPRKRKASKHNADSTMSEKLSESKVKPVPRLPSIPAPESAPVIPMSDSPPPSRWKPDQKPWKPSYIHIQEVKSKVAPSSSTGQAVARGTEKAQTPITPKCLPGGSEIHKPAGRSHSRSSRSRSYSHSRSRSYSRSRSRSHQKYKSRSSSFSRSDSENSQKACSNKKTSLDKEWKEYYSSLRRIKNVDMYISLTGSPDAQPGSEKKASSERGPDISDSRRSVSLEKMKESGSSQDQETKHCSSMLAECFNSRSEWDSGSDKVSQSNSPIRSKKQKQAFESNKLLDKKLSALTGWNSESDCENITSRTLAISEKEEGEASTESDYETSRKTLEAGVALAHRIAAAASGRPEECPEKSSAPEKHKSKKKAKRKHKHKRRSENKSGSHHSKDKGKRSKRKHQRLKETFHWQPPLEFGEEEEEDESKREKPSPGRNPNTEKEGPQQKAKECINKNPKHPELHLHSSKRNGANFPSVKEHEALDDMDICTPEHDAEIVEHPATHDLNSNELTLKSTSRSSDVASRDGALLHSKEQPSGAPTTAGGLQDEATTAIPAGTGINFKWRPLKGMSALQYMNVPPVTARNVQLQEPPNTQGVRMEVKSQSRVRPGSLFDEVRKTARLNQRPRNQESSSEERSPSVGNTRGTRSPKKSRSASSHRSRSRGSSRSRSRRRRRGRGRSRSRSSTYRSYGSHRYGPKHPLNNLLWRLNGSRPQREESSERGRFLYFTFQPRKGILHPQESGEKSS</sequence>
<dbReference type="AlphaFoldDB" id="A0A8C3APP7"/>
<dbReference type="Proteomes" id="UP000694565">
    <property type="component" value="Unplaced"/>
</dbReference>
<feature type="compositionally biased region" description="Basic and acidic residues" evidence="1">
    <location>
        <begin position="607"/>
        <end position="620"/>
    </location>
</feature>
<feature type="region of interest" description="Disordered" evidence="1">
    <location>
        <begin position="1"/>
        <end position="426"/>
    </location>
</feature>
<feature type="compositionally biased region" description="Polar residues" evidence="1">
    <location>
        <begin position="759"/>
        <end position="776"/>
    </location>
</feature>
<feature type="compositionally biased region" description="Basic residues" evidence="1">
    <location>
        <begin position="237"/>
        <end position="269"/>
    </location>
</feature>
<feature type="compositionally biased region" description="Basic residues" evidence="1">
    <location>
        <begin position="108"/>
        <end position="133"/>
    </location>
</feature>
<reference evidence="2" key="2">
    <citation type="submission" date="2025-09" db="UniProtKB">
        <authorList>
            <consortium name="Ensembl"/>
        </authorList>
    </citation>
    <scope>IDENTIFICATION</scope>
</reference>
<evidence type="ECO:0008006" key="4">
    <source>
        <dbReference type="Google" id="ProtNLM"/>
    </source>
</evidence>
<feature type="compositionally biased region" description="Low complexity" evidence="1">
    <location>
        <begin position="218"/>
        <end position="236"/>
    </location>
</feature>
<protein>
    <recommendedName>
        <fullName evidence="4">Natural killer cell triggering receptor</fullName>
    </recommendedName>
</protein>
<evidence type="ECO:0000313" key="3">
    <source>
        <dbReference type="Proteomes" id="UP000694565"/>
    </source>
</evidence>
<keyword evidence="3" id="KW-1185">Reference proteome</keyword>
<feature type="compositionally biased region" description="Polar residues" evidence="1">
    <location>
        <begin position="554"/>
        <end position="567"/>
    </location>
</feature>
<dbReference type="GeneTree" id="ENSGT00940000173926"/>
<feature type="compositionally biased region" description="Low complexity" evidence="1">
    <location>
        <begin position="937"/>
        <end position="948"/>
    </location>
</feature>
<proteinExistence type="predicted"/>
<feature type="compositionally biased region" description="Polar residues" evidence="1">
    <location>
        <begin position="519"/>
        <end position="528"/>
    </location>
</feature>
<feature type="compositionally biased region" description="Basic residues" evidence="1">
    <location>
        <begin position="370"/>
        <end position="405"/>
    </location>
</feature>